<comment type="similarity">
    <text evidence="1">Belongs to the protease inhibitor I9 family.</text>
</comment>
<evidence type="ECO:0008006" key="5">
    <source>
        <dbReference type="Google" id="ProtNLM"/>
    </source>
</evidence>
<proteinExistence type="inferred from homology"/>
<dbReference type="EMBL" id="KN847497">
    <property type="protein sequence ID" value="KIW13648.1"/>
    <property type="molecule type" value="Genomic_DNA"/>
</dbReference>
<dbReference type="VEuPathDB" id="FungiDB:PV08_08839"/>
<dbReference type="PANTHER" id="PTHR28288">
    <property type="entry name" value="PROTEASE B INHIBITOR 2"/>
    <property type="match status" value="1"/>
</dbReference>
<sequence length="102" mass="11189">MRFSILLLLAFVAYVFALSAHQKPVVISYPADTPPSVIEKAMEEVEKDGGIITHEYSLIKGFAAKVASATLDKISALAEDFKPYIEEDIIVRIDGSTDSKNE</sequence>
<dbReference type="GO" id="GO:0004866">
    <property type="term" value="F:endopeptidase inhibitor activity"/>
    <property type="evidence" value="ECO:0007669"/>
    <property type="project" value="TreeGrafter"/>
</dbReference>
<dbReference type="PANTHER" id="PTHR28288:SF1">
    <property type="entry name" value="INHIBITOR I9 DOMAIN-CONTAINING PROTEIN"/>
    <property type="match status" value="1"/>
</dbReference>
<evidence type="ECO:0000256" key="1">
    <source>
        <dbReference type="ARBA" id="ARBA00038069"/>
    </source>
</evidence>
<dbReference type="GeneID" id="27335922"/>
<evidence type="ECO:0000256" key="2">
    <source>
        <dbReference type="SAM" id="SignalP"/>
    </source>
</evidence>
<dbReference type="Gene3D" id="3.30.70.80">
    <property type="entry name" value="Peptidase S8 propeptide/proteinase inhibitor I9"/>
    <property type="match status" value="1"/>
</dbReference>
<organism evidence="3 4">
    <name type="scientific">Exophiala spinifera</name>
    <dbReference type="NCBI Taxonomy" id="91928"/>
    <lineage>
        <taxon>Eukaryota</taxon>
        <taxon>Fungi</taxon>
        <taxon>Dikarya</taxon>
        <taxon>Ascomycota</taxon>
        <taxon>Pezizomycotina</taxon>
        <taxon>Eurotiomycetes</taxon>
        <taxon>Chaetothyriomycetidae</taxon>
        <taxon>Chaetothyriales</taxon>
        <taxon>Herpotrichiellaceae</taxon>
        <taxon>Exophiala</taxon>
    </lineage>
</organism>
<dbReference type="Proteomes" id="UP000053328">
    <property type="component" value="Unassembled WGS sequence"/>
</dbReference>
<keyword evidence="4" id="KW-1185">Reference proteome</keyword>
<accession>A0A0D2B3Z1</accession>
<evidence type="ECO:0000313" key="3">
    <source>
        <dbReference type="EMBL" id="KIW13648.1"/>
    </source>
</evidence>
<evidence type="ECO:0000313" key="4">
    <source>
        <dbReference type="Proteomes" id="UP000053328"/>
    </source>
</evidence>
<keyword evidence="2" id="KW-0732">Signal</keyword>
<dbReference type="SUPFAM" id="SSF54897">
    <property type="entry name" value="Protease propeptides/inhibitors"/>
    <property type="match status" value="1"/>
</dbReference>
<name>A0A0D2B3Z1_9EURO</name>
<feature type="signal peptide" evidence="2">
    <location>
        <begin position="1"/>
        <end position="17"/>
    </location>
</feature>
<dbReference type="MEROPS" id="I09.003"/>
<dbReference type="AlphaFoldDB" id="A0A0D2B3Z1"/>
<reference evidence="3 4" key="1">
    <citation type="submission" date="2015-01" db="EMBL/GenBank/DDBJ databases">
        <title>The Genome Sequence of Exophiala spinifera CBS89968.</title>
        <authorList>
            <consortium name="The Broad Institute Genomics Platform"/>
            <person name="Cuomo C."/>
            <person name="de Hoog S."/>
            <person name="Gorbushina A."/>
            <person name="Stielow B."/>
            <person name="Teixiera M."/>
            <person name="Abouelleil A."/>
            <person name="Chapman S.B."/>
            <person name="Priest M."/>
            <person name="Young S.K."/>
            <person name="Wortman J."/>
            <person name="Nusbaum C."/>
            <person name="Birren B."/>
        </authorList>
    </citation>
    <scope>NUCLEOTIDE SEQUENCE [LARGE SCALE GENOMIC DNA]</scope>
    <source>
        <strain evidence="3 4">CBS 89968</strain>
    </source>
</reference>
<dbReference type="OrthoDB" id="3888684at2759"/>
<protein>
    <recommendedName>
        <fullName evidence="5">Inhibitor I9 domain-containing protein</fullName>
    </recommendedName>
</protein>
<feature type="chain" id="PRO_5002238872" description="Inhibitor I9 domain-containing protein" evidence="2">
    <location>
        <begin position="18"/>
        <end position="102"/>
    </location>
</feature>
<dbReference type="GO" id="GO:0042144">
    <property type="term" value="P:vacuole fusion, non-autophagic"/>
    <property type="evidence" value="ECO:0007669"/>
    <property type="project" value="TreeGrafter"/>
</dbReference>
<dbReference type="InterPro" id="IPR037045">
    <property type="entry name" value="S8pro/Inhibitor_I9_sf"/>
</dbReference>
<dbReference type="InterPro" id="IPR052471">
    <property type="entry name" value="PBI_I9"/>
</dbReference>
<dbReference type="RefSeq" id="XP_016233864.1">
    <property type="nucleotide sequence ID" value="XM_016383161.1"/>
</dbReference>
<dbReference type="HOGENOM" id="CLU_156026_0_1_1"/>
<gene>
    <name evidence="3" type="ORF">PV08_08839</name>
</gene>